<dbReference type="AlphaFoldDB" id="A0A7T8KFC1"/>
<proteinExistence type="predicted"/>
<name>A0A7T8KFC1_CALRO</name>
<feature type="compositionally biased region" description="Basic and acidic residues" evidence="1">
    <location>
        <begin position="120"/>
        <end position="129"/>
    </location>
</feature>
<accession>A0A7T8KFC1</accession>
<protein>
    <submittedName>
        <fullName evidence="2">Uncharacterized protein</fullName>
    </submittedName>
</protein>
<evidence type="ECO:0000313" key="2">
    <source>
        <dbReference type="EMBL" id="QQP54856.1"/>
    </source>
</evidence>
<sequence>MFRSLANFISHKRSYCDSRAKEVFRMGDPEPESGSSHLYTTVAYIEPEPVDTLVPEPVWDLKDYSPSLNLLKEAGFLEEIQTLPHPMKKLKPNLASIVHSLKLKAKPQKAKPLPPAKKKPSLEPLKEPI</sequence>
<organism evidence="2 3">
    <name type="scientific">Caligus rogercresseyi</name>
    <name type="common">Sea louse</name>
    <dbReference type="NCBI Taxonomy" id="217165"/>
    <lineage>
        <taxon>Eukaryota</taxon>
        <taxon>Metazoa</taxon>
        <taxon>Ecdysozoa</taxon>
        <taxon>Arthropoda</taxon>
        <taxon>Crustacea</taxon>
        <taxon>Multicrustacea</taxon>
        <taxon>Hexanauplia</taxon>
        <taxon>Copepoda</taxon>
        <taxon>Siphonostomatoida</taxon>
        <taxon>Caligidae</taxon>
        <taxon>Caligus</taxon>
    </lineage>
</organism>
<evidence type="ECO:0000256" key="1">
    <source>
        <dbReference type="SAM" id="MobiDB-lite"/>
    </source>
</evidence>
<reference evidence="3" key="1">
    <citation type="submission" date="2021-01" db="EMBL/GenBank/DDBJ databases">
        <title>Caligus Genome Assembly.</title>
        <authorList>
            <person name="Gallardo-Escarate C."/>
        </authorList>
    </citation>
    <scope>NUCLEOTIDE SEQUENCE [LARGE SCALE GENOMIC DNA]</scope>
</reference>
<dbReference type="Proteomes" id="UP000595437">
    <property type="component" value="Chromosome 5"/>
</dbReference>
<dbReference type="OrthoDB" id="6382144at2759"/>
<feature type="region of interest" description="Disordered" evidence="1">
    <location>
        <begin position="105"/>
        <end position="129"/>
    </location>
</feature>
<gene>
    <name evidence="2" type="ORF">FKW44_007826</name>
</gene>
<dbReference type="EMBL" id="CP045894">
    <property type="protein sequence ID" value="QQP54856.1"/>
    <property type="molecule type" value="Genomic_DNA"/>
</dbReference>
<evidence type="ECO:0000313" key="3">
    <source>
        <dbReference type="Proteomes" id="UP000595437"/>
    </source>
</evidence>
<feature type="non-terminal residue" evidence="2">
    <location>
        <position position="129"/>
    </location>
</feature>
<keyword evidence="3" id="KW-1185">Reference proteome</keyword>